<dbReference type="SUPFAM" id="SSF48452">
    <property type="entry name" value="TPR-like"/>
    <property type="match status" value="1"/>
</dbReference>
<accession>A0A1T4UL32</accession>
<keyword evidence="2" id="KW-1185">Reference proteome</keyword>
<dbReference type="Proteomes" id="UP000190162">
    <property type="component" value="Unassembled WGS sequence"/>
</dbReference>
<evidence type="ECO:0000313" key="1">
    <source>
        <dbReference type="EMBL" id="SKA53407.1"/>
    </source>
</evidence>
<protein>
    <recommendedName>
        <fullName evidence="3">Tetratricopeptide repeat-containing protein</fullName>
    </recommendedName>
</protein>
<gene>
    <name evidence="1" type="ORF">SAMN02745132_01962</name>
</gene>
<dbReference type="EMBL" id="FUXU01000020">
    <property type="protein sequence ID" value="SKA53407.1"/>
    <property type="molecule type" value="Genomic_DNA"/>
</dbReference>
<organism evidence="1 2">
    <name type="scientific">Enterovibrio nigricans DSM 22720</name>
    <dbReference type="NCBI Taxonomy" id="1121868"/>
    <lineage>
        <taxon>Bacteria</taxon>
        <taxon>Pseudomonadati</taxon>
        <taxon>Pseudomonadota</taxon>
        <taxon>Gammaproteobacteria</taxon>
        <taxon>Vibrionales</taxon>
        <taxon>Vibrionaceae</taxon>
        <taxon>Enterovibrio</taxon>
    </lineage>
</organism>
<dbReference type="InterPro" id="IPR011990">
    <property type="entry name" value="TPR-like_helical_dom_sf"/>
</dbReference>
<evidence type="ECO:0000313" key="2">
    <source>
        <dbReference type="Proteomes" id="UP000190162"/>
    </source>
</evidence>
<name>A0A1T4UL32_9GAMM</name>
<reference evidence="2" key="1">
    <citation type="submission" date="2017-02" db="EMBL/GenBank/DDBJ databases">
        <authorList>
            <person name="Varghese N."/>
            <person name="Submissions S."/>
        </authorList>
    </citation>
    <scope>NUCLEOTIDE SEQUENCE [LARGE SCALE GENOMIC DNA]</scope>
    <source>
        <strain evidence="2">DSM 22720</strain>
    </source>
</reference>
<dbReference type="AlphaFoldDB" id="A0A1T4UL32"/>
<sequence length="127" mass="14864">MNTVTMNDWHHLIRTGNLFFSQKDFNEAEDSYFDALTMLNDQPSLVFRQKDALFGWLACHHNLSVVYKLANQAPLARFHLETPLTAIEHQLNNTPPEQLFFIELLKAYQMGLNELYIFEKKMLEDTA</sequence>
<evidence type="ECO:0008006" key="3">
    <source>
        <dbReference type="Google" id="ProtNLM"/>
    </source>
</evidence>
<proteinExistence type="predicted"/>